<evidence type="ECO:0000256" key="1">
    <source>
        <dbReference type="ARBA" id="ARBA00022801"/>
    </source>
</evidence>
<dbReference type="InterPro" id="IPR015797">
    <property type="entry name" value="NUDIX_hydrolase-like_dom_sf"/>
</dbReference>
<protein>
    <submittedName>
        <fullName evidence="4">Putative (Di)nucleoside polyphosphate hydrolase</fullName>
        <ecNumber evidence="4">3.6.1.-</ecNumber>
    </submittedName>
</protein>
<dbReference type="SUPFAM" id="SSF55811">
    <property type="entry name" value="Nudix"/>
    <property type="match status" value="1"/>
</dbReference>
<dbReference type="EC" id="3.6.1.-" evidence="4"/>
<dbReference type="InterPro" id="IPR020084">
    <property type="entry name" value="NUDIX_hydrolase_CS"/>
</dbReference>
<evidence type="ECO:0000256" key="2">
    <source>
        <dbReference type="RuleBase" id="RU003476"/>
    </source>
</evidence>
<dbReference type="Gene3D" id="3.90.79.10">
    <property type="entry name" value="Nucleoside Triphosphate Pyrophosphohydrolase"/>
    <property type="match status" value="1"/>
</dbReference>
<dbReference type="PRINTS" id="PR00502">
    <property type="entry name" value="NUDIXFAMILY"/>
</dbReference>
<dbReference type="GO" id="GO:0016787">
    <property type="term" value="F:hydrolase activity"/>
    <property type="evidence" value="ECO:0007669"/>
    <property type="project" value="UniProtKB-KW"/>
</dbReference>
<dbReference type="InterPro" id="IPR020476">
    <property type="entry name" value="Nudix_hydrolase"/>
</dbReference>
<dbReference type="AlphaFoldDB" id="D6YVX7"/>
<dbReference type="PROSITE" id="PS00893">
    <property type="entry name" value="NUDIX_BOX"/>
    <property type="match status" value="1"/>
</dbReference>
<dbReference type="PANTHER" id="PTHR43736">
    <property type="entry name" value="ADP-RIBOSE PYROPHOSPHATASE"/>
    <property type="match status" value="1"/>
</dbReference>
<dbReference type="HOGENOM" id="CLU_101758_3_0_0"/>
<reference evidence="4 5" key="1">
    <citation type="journal article" date="2010" name="PLoS ONE">
        <title>The Waddlia genome: a window into chlamydial biology.</title>
        <authorList>
            <person name="Bertelli C."/>
            <person name="Collyn F."/>
            <person name="Croxatto A."/>
            <person name="Ruckert C."/>
            <person name="Polkinghorne A."/>
            <person name="Kebbi-Beghdadi C."/>
            <person name="Goesmann A."/>
            <person name="Vaughan L."/>
            <person name="Greub G."/>
        </authorList>
    </citation>
    <scope>NUCLEOTIDE SEQUENCE [LARGE SCALE GENOMIC DNA]</scope>
    <source>
        <strain evidence="5">ATCC VR-1470 / WSU 86-1044</strain>
    </source>
</reference>
<keyword evidence="1 2" id="KW-0378">Hydrolase</keyword>
<organism evidence="4 5">
    <name type="scientific">Waddlia chondrophila (strain ATCC VR-1470 / WSU 86-1044)</name>
    <dbReference type="NCBI Taxonomy" id="716544"/>
    <lineage>
        <taxon>Bacteria</taxon>
        <taxon>Pseudomonadati</taxon>
        <taxon>Chlamydiota</taxon>
        <taxon>Chlamydiia</taxon>
        <taxon>Parachlamydiales</taxon>
        <taxon>Waddliaceae</taxon>
        <taxon>Waddlia</taxon>
    </lineage>
</organism>
<dbReference type="KEGG" id="wch:wcw_0927"/>
<dbReference type="CDD" id="cd03674">
    <property type="entry name" value="NUDIX_Hydrolase"/>
    <property type="match status" value="1"/>
</dbReference>
<evidence type="ECO:0000313" key="5">
    <source>
        <dbReference type="Proteomes" id="UP000001505"/>
    </source>
</evidence>
<feature type="domain" description="Nudix hydrolase" evidence="3">
    <location>
        <begin position="2"/>
        <end position="147"/>
    </location>
</feature>
<dbReference type="Proteomes" id="UP000001505">
    <property type="component" value="Chromosome"/>
</dbReference>
<dbReference type="Pfam" id="PF00293">
    <property type="entry name" value="NUDIX"/>
    <property type="match status" value="1"/>
</dbReference>
<dbReference type="EMBL" id="CP001928">
    <property type="protein sequence ID" value="ADI38288.1"/>
    <property type="molecule type" value="Genomic_DNA"/>
</dbReference>
<comment type="similarity">
    <text evidence="2">Belongs to the Nudix hydrolase family.</text>
</comment>
<evidence type="ECO:0000259" key="3">
    <source>
        <dbReference type="PROSITE" id="PS51462"/>
    </source>
</evidence>
<dbReference type="OrthoDB" id="9787880at2"/>
<dbReference type="RefSeq" id="WP_013182002.1">
    <property type="nucleotide sequence ID" value="NC_014225.1"/>
</dbReference>
<sequence length="156" mass="17884">MKREFTSTVYILENDKVLLIFHKKLQKWLPPGGHIDPNETPPEAARREAFEETGLHISIIPQENIWVDNWNAKSIERPYLCLLEEIPEHNGVPAHQHIDMVFLARPQGGKLIENPEETDGLRWFSWDEVEALTSDQEIFAETKAVVKTLIGVSAYA</sequence>
<keyword evidence="5" id="KW-1185">Reference proteome</keyword>
<gene>
    <name evidence="4" type="ordered locus">wcw_0927</name>
</gene>
<name>D6YVX7_WADCW</name>
<accession>D6YVX7</accession>
<dbReference type="PANTHER" id="PTHR43736:SF1">
    <property type="entry name" value="DIHYDRONEOPTERIN TRIPHOSPHATE DIPHOSPHATASE"/>
    <property type="match status" value="1"/>
</dbReference>
<proteinExistence type="inferred from homology"/>
<dbReference type="InterPro" id="IPR000086">
    <property type="entry name" value="NUDIX_hydrolase_dom"/>
</dbReference>
<evidence type="ECO:0000313" key="4">
    <source>
        <dbReference type="EMBL" id="ADI38288.1"/>
    </source>
</evidence>
<dbReference type="eggNOG" id="COG1051">
    <property type="taxonomic scope" value="Bacteria"/>
</dbReference>
<dbReference type="PROSITE" id="PS51462">
    <property type="entry name" value="NUDIX"/>
    <property type="match status" value="1"/>
</dbReference>
<dbReference type="STRING" id="716544.wcw_0927"/>